<accession>A5IZS4</accession>
<evidence type="ECO:0000313" key="1">
    <source>
        <dbReference type="EMBL" id="ABQ52015.1"/>
    </source>
</evidence>
<reference evidence="1 2" key="1">
    <citation type="journal article" date="2008" name="J. Microbiol.">
        <title>Molecular and phylogenetic characterization of Spodoptera litura granulovirus.</title>
        <authorList>
            <person name="Wang Y."/>
            <person name="Choi J.Y."/>
            <person name="Roh J.Y."/>
            <person name="Woo S.D."/>
            <person name="Jin B.R."/>
            <person name="Je Y.H."/>
        </authorList>
    </citation>
    <scope>NUCLEOTIDE SEQUENCE [LARGE SCALE GENOMIC DNA]</scope>
    <source>
        <strain evidence="1">SlGV-K1</strain>
    </source>
</reference>
<protein>
    <submittedName>
        <fullName evidence="1">Uncharacterized protein</fullName>
    </submittedName>
</protein>
<keyword evidence="2" id="KW-1185">Reference proteome</keyword>
<evidence type="ECO:0000313" key="2">
    <source>
        <dbReference type="Proteomes" id="UP000202782"/>
    </source>
</evidence>
<proteinExistence type="predicted"/>
<dbReference type="GeneID" id="5184153"/>
<dbReference type="KEGG" id="vg:5184153"/>
<name>A5IZS4_9BBAC</name>
<gene>
    <name evidence="1" type="primary">orf72</name>
    <name evidence="1" type="ORF">SlGVgp072</name>
</gene>
<dbReference type="Proteomes" id="UP000202782">
    <property type="component" value="Segment"/>
</dbReference>
<organism evidence="1 2">
    <name type="scientific">Spodoptera litura granulovirus</name>
    <dbReference type="NCBI Taxonomy" id="359919"/>
    <lineage>
        <taxon>Viruses</taxon>
        <taxon>Viruses incertae sedis</taxon>
        <taxon>Naldaviricetes</taxon>
        <taxon>Lefavirales</taxon>
        <taxon>Baculoviridae</taxon>
        <taxon>Betabaculovirus</taxon>
        <taxon>Betabaculovirus spliturae</taxon>
    </lineage>
</organism>
<dbReference type="RefSeq" id="YP_001257023.1">
    <property type="nucleotide sequence ID" value="NC_009503.1"/>
</dbReference>
<dbReference type="EMBL" id="DQ288858">
    <property type="protein sequence ID" value="ABQ52015.1"/>
    <property type="molecule type" value="Genomic_DNA"/>
</dbReference>
<sequence length="283" mass="33274">MKPQVIKQKLQELCGDTVSWLTKQSIEKYIAFDGFKLKKNRSRYVINVLQQDVEQNAQLMQILYKCVKYGYFKISKLRINETQLINTLNIAEESDAPLYLILKIKNLRNLWSNGNKDLNGVYSLFYDENVFQNVELKSIFADCLEEADEHSSSSSSSDNDDVDYKIPSLTNTPQLFLMLQNFTEEESQFIEHPLNNYSYVQVLETLSRYCTNSASRATIVNILNRLVFASHNRFYFYVTLKRALSEYNFIFDSKPRPDQDHTIIKNYYNIFKTRDEIQTRAHH</sequence>